<organism evidence="6">
    <name type="scientific">Anaerolinea thermolimosa</name>
    <dbReference type="NCBI Taxonomy" id="229919"/>
    <lineage>
        <taxon>Bacteria</taxon>
        <taxon>Bacillati</taxon>
        <taxon>Chloroflexota</taxon>
        <taxon>Anaerolineae</taxon>
        <taxon>Anaerolineales</taxon>
        <taxon>Anaerolineaceae</taxon>
        <taxon>Anaerolinea</taxon>
    </lineage>
</organism>
<evidence type="ECO:0000256" key="1">
    <source>
        <dbReference type="ARBA" id="ARBA00022485"/>
    </source>
</evidence>
<evidence type="ECO:0000256" key="4">
    <source>
        <dbReference type="ARBA" id="ARBA00023014"/>
    </source>
</evidence>
<dbReference type="SUPFAM" id="SSF54862">
    <property type="entry name" value="4Fe-4S ferredoxins"/>
    <property type="match status" value="1"/>
</dbReference>
<dbReference type="PANTHER" id="PTHR43687:SF1">
    <property type="entry name" value="FERREDOXIN III"/>
    <property type="match status" value="1"/>
</dbReference>
<evidence type="ECO:0000313" key="6">
    <source>
        <dbReference type="EMBL" id="HGS21066.1"/>
    </source>
</evidence>
<keyword evidence="3" id="KW-0408">Iron</keyword>
<dbReference type="AlphaFoldDB" id="A0A7C4PK98"/>
<evidence type="ECO:0000256" key="2">
    <source>
        <dbReference type="ARBA" id="ARBA00022723"/>
    </source>
</evidence>
<dbReference type="GO" id="GO:0046872">
    <property type="term" value="F:metal ion binding"/>
    <property type="evidence" value="ECO:0007669"/>
    <property type="project" value="UniProtKB-KW"/>
</dbReference>
<protein>
    <submittedName>
        <fullName evidence="6">Ferredoxin family protein</fullName>
    </submittedName>
</protein>
<dbReference type="InterPro" id="IPR017896">
    <property type="entry name" value="4Fe4S_Fe-S-bd"/>
</dbReference>
<keyword evidence="4" id="KW-0411">Iron-sulfur</keyword>
<comment type="caution">
    <text evidence="6">The sequence shown here is derived from an EMBL/GenBank/DDBJ whole genome shotgun (WGS) entry which is preliminary data.</text>
</comment>
<feature type="domain" description="4Fe-4S ferredoxin-type" evidence="5">
    <location>
        <begin position="5"/>
        <end position="34"/>
    </location>
</feature>
<keyword evidence="1" id="KW-0004">4Fe-4S</keyword>
<dbReference type="EMBL" id="DSYK01000218">
    <property type="protein sequence ID" value="HGS21066.1"/>
    <property type="molecule type" value="Genomic_DNA"/>
</dbReference>
<dbReference type="PROSITE" id="PS51379">
    <property type="entry name" value="4FE4S_FER_2"/>
    <property type="match status" value="2"/>
</dbReference>
<proteinExistence type="predicted"/>
<keyword evidence="2" id="KW-0479">Metal-binding</keyword>
<dbReference type="Pfam" id="PF13237">
    <property type="entry name" value="Fer4_10"/>
    <property type="match status" value="1"/>
</dbReference>
<dbReference type="PANTHER" id="PTHR43687">
    <property type="entry name" value="ADENYLYLSULFATE REDUCTASE, BETA SUBUNIT"/>
    <property type="match status" value="1"/>
</dbReference>
<sequence length="70" mass="7883">MAKNWYPIINEDLCASCFSCVDFCTHGVYEKGDLYPRVVNPDNCVEFCRGCAKICPSEAITYFGDTETNN</sequence>
<dbReference type="GO" id="GO:0051539">
    <property type="term" value="F:4 iron, 4 sulfur cluster binding"/>
    <property type="evidence" value="ECO:0007669"/>
    <property type="project" value="UniProtKB-KW"/>
</dbReference>
<evidence type="ECO:0000259" key="5">
    <source>
        <dbReference type="PROSITE" id="PS51379"/>
    </source>
</evidence>
<accession>A0A7C4PK98</accession>
<reference evidence="6" key="1">
    <citation type="journal article" date="2020" name="mSystems">
        <title>Genome- and Community-Level Interaction Insights into Carbon Utilization and Element Cycling Functions of Hydrothermarchaeota in Hydrothermal Sediment.</title>
        <authorList>
            <person name="Zhou Z."/>
            <person name="Liu Y."/>
            <person name="Xu W."/>
            <person name="Pan J."/>
            <person name="Luo Z.H."/>
            <person name="Li M."/>
        </authorList>
    </citation>
    <scope>NUCLEOTIDE SEQUENCE [LARGE SCALE GENOMIC DNA]</scope>
    <source>
        <strain evidence="6">SpSt-573</strain>
    </source>
</reference>
<dbReference type="InterPro" id="IPR050572">
    <property type="entry name" value="Fe-S_Ferredoxin"/>
</dbReference>
<evidence type="ECO:0000256" key="3">
    <source>
        <dbReference type="ARBA" id="ARBA00023004"/>
    </source>
</evidence>
<name>A0A7C4PK98_9CHLR</name>
<gene>
    <name evidence="6" type="ORF">ENT37_04270</name>
</gene>
<dbReference type="Gene3D" id="3.30.70.20">
    <property type="match status" value="1"/>
</dbReference>
<feature type="domain" description="4Fe-4S ferredoxin-type" evidence="5">
    <location>
        <begin position="35"/>
        <end position="65"/>
    </location>
</feature>